<dbReference type="AlphaFoldDB" id="A0A0F9DP31"/>
<name>A0A0F9DP31_9ZZZZ</name>
<comment type="caution">
    <text evidence="1">The sequence shown here is derived from an EMBL/GenBank/DDBJ whole genome shotgun (WGS) entry which is preliminary data.</text>
</comment>
<proteinExistence type="predicted"/>
<sequence>MEIRQIVEKWLRANNYDGLVTEDCGCEVDDLMPCDNYRPDCTAGYKVPCPGGEDCPADGDCPWHISTSKEATNGKEQKKKVN</sequence>
<dbReference type="EMBL" id="LAZR01038489">
    <property type="protein sequence ID" value="KKL19431.1"/>
    <property type="molecule type" value="Genomic_DNA"/>
</dbReference>
<protein>
    <submittedName>
        <fullName evidence="1">Uncharacterized protein</fullName>
    </submittedName>
</protein>
<gene>
    <name evidence="1" type="ORF">LCGC14_2465520</name>
</gene>
<accession>A0A0F9DP31</accession>
<organism evidence="1">
    <name type="scientific">marine sediment metagenome</name>
    <dbReference type="NCBI Taxonomy" id="412755"/>
    <lineage>
        <taxon>unclassified sequences</taxon>
        <taxon>metagenomes</taxon>
        <taxon>ecological metagenomes</taxon>
    </lineage>
</organism>
<evidence type="ECO:0000313" key="1">
    <source>
        <dbReference type="EMBL" id="KKL19431.1"/>
    </source>
</evidence>
<reference evidence="1" key="1">
    <citation type="journal article" date="2015" name="Nature">
        <title>Complex archaea that bridge the gap between prokaryotes and eukaryotes.</title>
        <authorList>
            <person name="Spang A."/>
            <person name="Saw J.H."/>
            <person name="Jorgensen S.L."/>
            <person name="Zaremba-Niedzwiedzka K."/>
            <person name="Martijn J."/>
            <person name="Lind A.E."/>
            <person name="van Eijk R."/>
            <person name="Schleper C."/>
            <person name="Guy L."/>
            <person name="Ettema T.J."/>
        </authorList>
    </citation>
    <scope>NUCLEOTIDE SEQUENCE</scope>
</reference>